<gene>
    <name evidence="3" type="ORF">EQU24_16410</name>
</gene>
<evidence type="ECO:0000259" key="2">
    <source>
        <dbReference type="Pfam" id="PF11726"/>
    </source>
</evidence>
<feature type="domain" description="YagK/YfjJ C-terminal" evidence="2">
    <location>
        <begin position="208"/>
        <end position="371"/>
    </location>
</feature>
<dbReference type="InterPro" id="IPR057271">
    <property type="entry name" value="YagK_YfjJ_C"/>
</dbReference>
<dbReference type="EMBL" id="CP035467">
    <property type="protein sequence ID" value="QCW83647.1"/>
    <property type="molecule type" value="Genomic_DNA"/>
</dbReference>
<dbReference type="KEGG" id="mbur:EQU24_16410"/>
<dbReference type="AlphaFoldDB" id="A0A4P9UQM8"/>
<dbReference type="STRING" id="675511.GCA_000341735_04171"/>
<dbReference type="Proteomes" id="UP000305881">
    <property type="component" value="Chromosome"/>
</dbReference>
<evidence type="ECO:0000313" key="4">
    <source>
        <dbReference type="Proteomes" id="UP000305881"/>
    </source>
</evidence>
<proteinExistence type="predicted"/>
<dbReference type="OrthoDB" id="8592743at2"/>
<accession>A0A4P9UQM8</accession>
<evidence type="ECO:0000313" key="3">
    <source>
        <dbReference type="EMBL" id="QCW83647.1"/>
    </source>
</evidence>
<dbReference type="Pfam" id="PF11726">
    <property type="entry name" value="YagK_YfjJ_C"/>
    <property type="match status" value="1"/>
</dbReference>
<sequence length="392" mass="45133">MVLTTTISTVSISKSNLIGDCLKQSPIFKFIICLCKFITASFNYRGYIMDSLSTTLSEIEQLMHSIINQPNEPLYTVVDQRNGVMQIIPSRLADTITKTLRSHFRLLQGQFPIHELNPYVDVFIRQALYCNLLENIQQIDALRKSNDLYQVGVDYEIMVKLMTGIQTYVNQIRQAVSTDAFKSKIRNAVRTSKKNQEGMISLIDSLIARYARLLVVRLDIGYQQGNAITCEEDIPIKFREAKCDFERLLNNAKKNQLFNHVVGKIWKLEYGPDKGFHYHLIFFFDGSQVREDVTLAKLIGDYWVNAITNNRGTYWNCNANKNHYNQCGIGMIHYSDLEKIENLKQTAEYLVKVDHYARILTPDGSHTFGRSNIPPLTDRLGRPRSFDSEQDF</sequence>
<organism evidence="3 4">
    <name type="scientific">Methylotuvimicrobium buryatense</name>
    <name type="common">Methylomicrobium buryatense</name>
    <dbReference type="NCBI Taxonomy" id="95641"/>
    <lineage>
        <taxon>Bacteria</taxon>
        <taxon>Pseudomonadati</taxon>
        <taxon>Pseudomonadota</taxon>
        <taxon>Gammaproteobacteria</taxon>
        <taxon>Methylococcales</taxon>
        <taxon>Methylococcaceae</taxon>
        <taxon>Methylotuvimicrobium</taxon>
    </lineage>
</organism>
<name>A0A4P9UQM8_METBY</name>
<evidence type="ECO:0000256" key="1">
    <source>
        <dbReference type="SAM" id="MobiDB-lite"/>
    </source>
</evidence>
<protein>
    <submittedName>
        <fullName evidence="3">Inovirus Gp2 family protein</fullName>
    </submittedName>
</protein>
<feature type="compositionally biased region" description="Basic and acidic residues" evidence="1">
    <location>
        <begin position="379"/>
        <end position="392"/>
    </location>
</feature>
<keyword evidence="4" id="KW-1185">Reference proteome</keyword>
<reference evidence="4" key="1">
    <citation type="journal article" date="2019" name="J. Bacteriol.">
        <title>A Mutagenic Screen Identifies a TonB-Dependent Receptor Required for the Lanthanide Metal Switch in the Type I Methanotroph 'Methylotuvimicrobium buryatense' 5GB1C.</title>
        <authorList>
            <person name="Groom J.D."/>
            <person name="Ford S.M."/>
            <person name="Pesesky M.W."/>
            <person name="Lidstrom M.E."/>
        </authorList>
    </citation>
    <scope>NUCLEOTIDE SEQUENCE [LARGE SCALE GENOMIC DNA]</scope>
    <source>
        <strain evidence="4">5GB1C</strain>
    </source>
</reference>
<feature type="region of interest" description="Disordered" evidence="1">
    <location>
        <begin position="370"/>
        <end position="392"/>
    </location>
</feature>